<feature type="transmembrane region" description="Helical" evidence="2">
    <location>
        <begin position="35"/>
        <end position="57"/>
    </location>
</feature>
<keyword evidence="2" id="KW-0472">Membrane</keyword>
<feature type="transmembrane region" description="Helical" evidence="2">
    <location>
        <begin position="141"/>
        <end position="159"/>
    </location>
</feature>
<dbReference type="Proteomes" id="UP001500840">
    <property type="component" value="Unassembled WGS sequence"/>
</dbReference>
<evidence type="ECO:0000313" key="3">
    <source>
        <dbReference type="EMBL" id="GAA4457883.1"/>
    </source>
</evidence>
<name>A0ABP8N1B3_9BACT</name>
<gene>
    <name evidence="3" type="ORF">GCM10023156_35320</name>
</gene>
<proteinExistence type="predicted"/>
<dbReference type="EMBL" id="BAABGA010000042">
    <property type="protein sequence ID" value="GAA4457883.1"/>
    <property type="molecule type" value="Genomic_DNA"/>
</dbReference>
<feature type="transmembrane region" description="Helical" evidence="2">
    <location>
        <begin position="77"/>
        <end position="97"/>
    </location>
</feature>
<keyword evidence="2" id="KW-1133">Transmembrane helix</keyword>
<evidence type="ECO:0000313" key="4">
    <source>
        <dbReference type="Proteomes" id="UP001500840"/>
    </source>
</evidence>
<organism evidence="3 4">
    <name type="scientific">Novipirellula rosea</name>
    <dbReference type="NCBI Taxonomy" id="1031540"/>
    <lineage>
        <taxon>Bacteria</taxon>
        <taxon>Pseudomonadati</taxon>
        <taxon>Planctomycetota</taxon>
        <taxon>Planctomycetia</taxon>
        <taxon>Pirellulales</taxon>
        <taxon>Pirellulaceae</taxon>
        <taxon>Novipirellula</taxon>
    </lineage>
</organism>
<accession>A0ABP8N1B3</accession>
<protein>
    <submittedName>
        <fullName evidence="3">Uncharacterized protein</fullName>
    </submittedName>
</protein>
<keyword evidence="4" id="KW-1185">Reference proteome</keyword>
<comment type="caution">
    <text evidence="3">The sequence shown here is derived from an EMBL/GenBank/DDBJ whole genome shotgun (WGS) entry which is preliminary data.</text>
</comment>
<feature type="transmembrane region" description="Helical" evidence="2">
    <location>
        <begin position="165"/>
        <end position="185"/>
    </location>
</feature>
<evidence type="ECO:0000256" key="2">
    <source>
        <dbReference type="SAM" id="Phobius"/>
    </source>
</evidence>
<keyword evidence="2" id="KW-0812">Transmembrane</keyword>
<dbReference type="RefSeq" id="WP_345324144.1">
    <property type="nucleotide sequence ID" value="NZ_BAABGA010000042.1"/>
</dbReference>
<evidence type="ECO:0000256" key="1">
    <source>
        <dbReference type="SAM" id="MobiDB-lite"/>
    </source>
</evidence>
<reference evidence="4" key="1">
    <citation type="journal article" date="2019" name="Int. J. Syst. Evol. Microbiol.">
        <title>The Global Catalogue of Microorganisms (GCM) 10K type strain sequencing project: providing services to taxonomists for standard genome sequencing and annotation.</title>
        <authorList>
            <consortium name="The Broad Institute Genomics Platform"/>
            <consortium name="The Broad Institute Genome Sequencing Center for Infectious Disease"/>
            <person name="Wu L."/>
            <person name="Ma J."/>
        </authorList>
    </citation>
    <scope>NUCLEOTIDE SEQUENCE [LARGE SCALE GENOMIC DNA]</scope>
    <source>
        <strain evidence="4">JCM 17759</strain>
    </source>
</reference>
<feature type="region of interest" description="Disordered" evidence="1">
    <location>
        <begin position="1"/>
        <end position="20"/>
    </location>
</feature>
<sequence>MNRTPIENPYLASATPGSASDSHVNLKGLVRTSQIIAFALIQGVVFITAIMAYLTLLSSDGGPANAAPANPPSDDNMVMVVIGVVACFAGCFASFVVNRLLKGMAIRQFSSSGEEVELPVDETVTMTAEVSSLLTSSQTRMIIGMALVEGAAVINAVLMMLDESMIHLVMVAICLVAMAVQFPTLQKKLDLIEFAARASQDRI</sequence>